<sequence>MTSNMTPTSVTRVLTSNKTSETKHDFHTDKPWILPTFSHGEELHRCIRCLAMDGALTTVRLSPYFITRYIFELAFQCRQSEINQHPVAEVMSVLLMSGQSASREEAVEKRNIDAELLKSINMDARMRAKHIL</sequence>
<evidence type="ECO:0000313" key="2">
    <source>
        <dbReference type="Proteomes" id="UP000712600"/>
    </source>
</evidence>
<reference evidence="1" key="1">
    <citation type="submission" date="2019-12" db="EMBL/GenBank/DDBJ databases">
        <title>Genome sequencing and annotation of Brassica cretica.</title>
        <authorList>
            <person name="Studholme D.J."/>
            <person name="Sarris P."/>
        </authorList>
    </citation>
    <scope>NUCLEOTIDE SEQUENCE</scope>
    <source>
        <strain evidence="1">PFS-109/04</strain>
        <tissue evidence="1">Leaf</tissue>
    </source>
</reference>
<dbReference type="EMBL" id="QGKX02001347">
    <property type="protein sequence ID" value="KAF3523148.1"/>
    <property type="molecule type" value="Genomic_DNA"/>
</dbReference>
<evidence type="ECO:0000313" key="1">
    <source>
        <dbReference type="EMBL" id="KAF3523148.1"/>
    </source>
</evidence>
<proteinExistence type="predicted"/>
<dbReference type="Proteomes" id="UP000712600">
    <property type="component" value="Unassembled WGS sequence"/>
</dbReference>
<name>A0A8S9PPE7_BRACR</name>
<protein>
    <submittedName>
        <fullName evidence="1">Uncharacterized protein</fullName>
    </submittedName>
</protein>
<dbReference type="AlphaFoldDB" id="A0A8S9PPE7"/>
<comment type="caution">
    <text evidence="1">The sequence shown here is derived from an EMBL/GenBank/DDBJ whole genome shotgun (WGS) entry which is preliminary data.</text>
</comment>
<organism evidence="1 2">
    <name type="scientific">Brassica cretica</name>
    <name type="common">Mustard</name>
    <dbReference type="NCBI Taxonomy" id="69181"/>
    <lineage>
        <taxon>Eukaryota</taxon>
        <taxon>Viridiplantae</taxon>
        <taxon>Streptophyta</taxon>
        <taxon>Embryophyta</taxon>
        <taxon>Tracheophyta</taxon>
        <taxon>Spermatophyta</taxon>
        <taxon>Magnoliopsida</taxon>
        <taxon>eudicotyledons</taxon>
        <taxon>Gunneridae</taxon>
        <taxon>Pentapetalae</taxon>
        <taxon>rosids</taxon>
        <taxon>malvids</taxon>
        <taxon>Brassicales</taxon>
        <taxon>Brassicaceae</taxon>
        <taxon>Brassiceae</taxon>
        <taxon>Brassica</taxon>
    </lineage>
</organism>
<accession>A0A8S9PPE7</accession>
<gene>
    <name evidence="1" type="ORF">F2Q69_00049650</name>
</gene>